<keyword evidence="6" id="KW-0227">DNA damage</keyword>
<evidence type="ECO:0000256" key="3">
    <source>
        <dbReference type="ARBA" id="ARBA00022723"/>
    </source>
</evidence>
<dbReference type="PANTHER" id="PTHR43152:SF3">
    <property type="entry name" value="UVRABC SYSTEM PROTEIN A"/>
    <property type="match status" value="1"/>
</dbReference>
<evidence type="ECO:0000256" key="2">
    <source>
        <dbReference type="ARBA" id="ARBA00022490"/>
    </source>
</evidence>
<keyword evidence="7" id="KW-0228">DNA excision</keyword>
<dbReference type="GO" id="GO:0006289">
    <property type="term" value="P:nucleotide-excision repair"/>
    <property type="evidence" value="ECO:0007669"/>
    <property type="project" value="InterPro"/>
</dbReference>
<proteinExistence type="predicted"/>
<keyword evidence="3" id="KW-0479">Metal-binding</keyword>
<evidence type="ECO:0000256" key="11">
    <source>
        <dbReference type="ARBA" id="ARBA00022881"/>
    </source>
</evidence>
<evidence type="ECO:0000313" key="16">
    <source>
        <dbReference type="EMBL" id="MPM38220.1"/>
    </source>
</evidence>
<evidence type="ECO:0000256" key="4">
    <source>
        <dbReference type="ARBA" id="ARBA00022737"/>
    </source>
</evidence>
<reference evidence="16" key="1">
    <citation type="submission" date="2019-08" db="EMBL/GenBank/DDBJ databases">
        <authorList>
            <person name="Kucharzyk K."/>
            <person name="Murdoch R.W."/>
            <person name="Higgins S."/>
            <person name="Loffler F."/>
        </authorList>
    </citation>
    <scope>NUCLEOTIDE SEQUENCE</scope>
</reference>
<keyword evidence="5" id="KW-0547">Nucleotide-binding</keyword>
<organism evidence="16">
    <name type="scientific">bioreactor metagenome</name>
    <dbReference type="NCBI Taxonomy" id="1076179"/>
    <lineage>
        <taxon>unclassified sequences</taxon>
        <taxon>metagenomes</taxon>
        <taxon>ecological metagenomes</taxon>
    </lineage>
</organism>
<evidence type="ECO:0000256" key="9">
    <source>
        <dbReference type="ARBA" id="ARBA00022833"/>
    </source>
</evidence>
<evidence type="ECO:0000256" key="8">
    <source>
        <dbReference type="ARBA" id="ARBA00022771"/>
    </source>
</evidence>
<dbReference type="CDD" id="cd03271">
    <property type="entry name" value="ABC_UvrA_II"/>
    <property type="match status" value="1"/>
</dbReference>
<comment type="subcellular location">
    <subcellularLocation>
        <location evidence="1">Cytoplasm</location>
    </subcellularLocation>
</comment>
<keyword evidence="8" id="KW-0863">Zinc-finger</keyword>
<keyword evidence="4" id="KW-0677">Repeat</keyword>
<evidence type="ECO:0000256" key="12">
    <source>
        <dbReference type="ARBA" id="ARBA00023125"/>
    </source>
</evidence>
<dbReference type="GO" id="GO:0005737">
    <property type="term" value="C:cytoplasm"/>
    <property type="evidence" value="ECO:0007669"/>
    <property type="project" value="UniProtKB-SubCell"/>
</dbReference>
<keyword evidence="12" id="KW-0238">DNA-binding</keyword>
<dbReference type="GO" id="GO:0004518">
    <property type="term" value="F:nuclease activity"/>
    <property type="evidence" value="ECO:0007669"/>
    <property type="project" value="UniProtKB-KW"/>
</dbReference>
<dbReference type="EMBL" id="VSSQ01008211">
    <property type="protein sequence ID" value="MPM38220.1"/>
    <property type="molecule type" value="Genomic_DNA"/>
</dbReference>
<feature type="domain" description="ABC transporter" evidence="15">
    <location>
        <begin position="171"/>
        <end position="505"/>
    </location>
</feature>
<dbReference type="SUPFAM" id="SSF52540">
    <property type="entry name" value="P-loop containing nucleoside triphosphate hydrolases"/>
    <property type="match status" value="2"/>
</dbReference>
<evidence type="ECO:0000256" key="7">
    <source>
        <dbReference type="ARBA" id="ARBA00022769"/>
    </source>
</evidence>
<keyword evidence="11" id="KW-0267">Excision nuclease</keyword>
<dbReference type="PROSITE" id="PS00211">
    <property type="entry name" value="ABC_TRANSPORTER_1"/>
    <property type="match status" value="1"/>
</dbReference>
<dbReference type="Gene3D" id="1.20.1580.10">
    <property type="entry name" value="ABC transporter ATPase like domain"/>
    <property type="match status" value="1"/>
</dbReference>
<evidence type="ECO:0000256" key="10">
    <source>
        <dbReference type="ARBA" id="ARBA00022840"/>
    </source>
</evidence>
<dbReference type="InterPro" id="IPR003439">
    <property type="entry name" value="ABC_transporter-like_ATP-bd"/>
</dbReference>
<evidence type="ECO:0000256" key="13">
    <source>
        <dbReference type="ARBA" id="ARBA00023204"/>
    </source>
</evidence>
<evidence type="ECO:0000256" key="6">
    <source>
        <dbReference type="ARBA" id="ARBA00022763"/>
    </source>
</evidence>
<protein>
    <submittedName>
        <fullName evidence="16">UvrABC system protein A</fullName>
    </submittedName>
</protein>
<dbReference type="GO" id="GO:0003677">
    <property type="term" value="F:DNA binding"/>
    <property type="evidence" value="ECO:0007669"/>
    <property type="project" value="UniProtKB-KW"/>
</dbReference>
<dbReference type="PROSITE" id="PS50893">
    <property type="entry name" value="ABC_TRANSPORTER_2"/>
    <property type="match status" value="1"/>
</dbReference>
<dbReference type="AlphaFoldDB" id="A0A644ZBF0"/>
<gene>
    <name evidence="16" type="primary">uvrA_44</name>
    <name evidence="16" type="ORF">SDC9_84849</name>
</gene>
<evidence type="ECO:0000256" key="14">
    <source>
        <dbReference type="SAM" id="MobiDB-lite"/>
    </source>
</evidence>
<dbReference type="PANTHER" id="PTHR43152">
    <property type="entry name" value="UVRABC SYSTEM PROTEIN A"/>
    <property type="match status" value="1"/>
</dbReference>
<evidence type="ECO:0000256" key="5">
    <source>
        <dbReference type="ARBA" id="ARBA00022741"/>
    </source>
</evidence>
<keyword evidence="13" id="KW-0234">DNA repair</keyword>
<dbReference type="GO" id="GO:0005524">
    <property type="term" value="F:ATP binding"/>
    <property type="evidence" value="ECO:0007669"/>
    <property type="project" value="UniProtKB-KW"/>
</dbReference>
<name>A0A644ZBF0_9ZZZZ</name>
<dbReference type="InterPro" id="IPR017871">
    <property type="entry name" value="ABC_transporter-like_CS"/>
</dbReference>
<evidence type="ECO:0000259" key="15">
    <source>
        <dbReference type="PROSITE" id="PS50893"/>
    </source>
</evidence>
<feature type="region of interest" description="Disordered" evidence="14">
    <location>
        <begin position="487"/>
        <end position="510"/>
    </location>
</feature>
<evidence type="ECO:0000256" key="1">
    <source>
        <dbReference type="ARBA" id="ARBA00004496"/>
    </source>
</evidence>
<dbReference type="GO" id="GO:0009380">
    <property type="term" value="C:excinuclease repair complex"/>
    <property type="evidence" value="ECO:0007669"/>
    <property type="project" value="InterPro"/>
</dbReference>
<sequence>MEIENLADWVASLEPKLDSRQKAIARDIIKELKDRIGFLLDVGLEYLSLDRSTKSLSGGESQRIRLATQIGSKLVNVLYILDEPSIGLHQRDNKKLIDSLMKLRDEGNSVLVVEHDEDMIRSADWLIDLGPGAGERGGKVLFSGTPKQIDEMSTDEVVKYNSLSLDYLKGVRKIEIPAERRVGNGKFLELIGASGNNLKDVDIKIPLGCFIGIAGVSGSGKSSLVNETLMPILSRHFYRSSYRPLPYMELKGIKNVDKLIEIDQSPIGRTPRSNPATYTNVFSDIRKLFEETPDAKIRGFKAGRFSFNVKGGRCEECKGAGLQIIEMNFLPSVHVKCKECNGKRYNNETLTVKYRGKSINDVLEMTISQACQFFESIPSIYQKIKALEDVGLGYVRLGQPSTTLSGGESQRVKLAAELSKRDTGNSIYILDEPTTGLHFEDVRVLLGVLQKLVDQGNTILIIEHNLDVLRSVDYIFDLGPEGGAKGGRIVAQGTPEELRENPDSVTGKYL</sequence>
<keyword evidence="9" id="KW-0862">Zinc</keyword>
<accession>A0A644ZBF0</accession>
<keyword evidence="10" id="KW-0067">ATP-binding</keyword>
<dbReference type="Gene3D" id="3.40.50.300">
    <property type="entry name" value="P-loop containing nucleotide triphosphate hydrolases"/>
    <property type="match status" value="2"/>
</dbReference>
<dbReference type="GO" id="GO:0008270">
    <property type="term" value="F:zinc ion binding"/>
    <property type="evidence" value="ECO:0007669"/>
    <property type="project" value="UniProtKB-KW"/>
</dbReference>
<keyword evidence="2" id="KW-0963">Cytoplasm</keyword>
<comment type="caution">
    <text evidence="16">The sequence shown here is derived from an EMBL/GenBank/DDBJ whole genome shotgun (WGS) entry which is preliminary data.</text>
</comment>
<dbReference type="InterPro" id="IPR027417">
    <property type="entry name" value="P-loop_NTPase"/>
</dbReference>
<dbReference type="NCBIfam" id="TIGR00630">
    <property type="entry name" value="uvra"/>
    <property type="match status" value="1"/>
</dbReference>
<dbReference type="InterPro" id="IPR004602">
    <property type="entry name" value="UvrA"/>
</dbReference>
<dbReference type="GO" id="GO:0016887">
    <property type="term" value="F:ATP hydrolysis activity"/>
    <property type="evidence" value="ECO:0007669"/>
    <property type="project" value="InterPro"/>
</dbReference>